<comment type="caution">
    <text evidence="2">The sequence shown here is derived from an EMBL/GenBank/DDBJ whole genome shotgun (WGS) entry which is preliminary data.</text>
</comment>
<gene>
    <name evidence="2" type="ORF">PENTCL1PPCAC_14175</name>
</gene>
<sequence length="91" mass="10248">TTSLVYDFQRSMSRSTQQVQGMLVKVLNTQLFLAGGFFVGCICFVIDFAELPYLRNTSILSIPLSNLQNVCTPIANLFIITPYRRFESVSC</sequence>
<organism evidence="2 3">
    <name type="scientific">Pristionchus entomophagus</name>
    <dbReference type="NCBI Taxonomy" id="358040"/>
    <lineage>
        <taxon>Eukaryota</taxon>
        <taxon>Metazoa</taxon>
        <taxon>Ecdysozoa</taxon>
        <taxon>Nematoda</taxon>
        <taxon>Chromadorea</taxon>
        <taxon>Rhabditida</taxon>
        <taxon>Rhabditina</taxon>
        <taxon>Diplogasteromorpha</taxon>
        <taxon>Diplogasteroidea</taxon>
        <taxon>Neodiplogasteridae</taxon>
        <taxon>Pristionchus</taxon>
    </lineage>
</organism>
<feature type="non-terminal residue" evidence="2">
    <location>
        <position position="1"/>
    </location>
</feature>
<keyword evidence="1" id="KW-1133">Transmembrane helix</keyword>
<protein>
    <recommendedName>
        <fullName evidence="4">G protein-coupled receptor</fullName>
    </recommendedName>
</protein>
<evidence type="ECO:0000256" key="1">
    <source>
        <dbReference type="SAM" id="Phobius"/>
    </source>
</evidence>
<keyword evidence="1" id="KW-0812">Transmembrane</keyword>
<accession>A0AAV5T8U4</accession>
<keyword evidence="1" id="KW-0472">Membrane</keyword>
<evidence type="ECO:0008006" key="4">
    <source>
        <dbReference type="Google" id="ProtNLM"/>
    </source>
</evidence>
<dbReference type="EMBL" id="BTSX01000004">
    <property type="protein sequence ID" value="GMS92000.1"/>
    <property type="molecule type" value="Genomic_DNA"/>
</dbReference>
<keyword evidence="3" id="KW-1185">Reference proteome</keyword>
<name>A0AAV5T8U4_9BILA</name>
<dbReference type="Pfam" id="PF10317">
    <property type="entry name" value="7TM_GPCR_Srd"/>
    <property type="match status" value="1"/>
</dbReference>
<evidence type="ECO:0000313" key="2">
    <source>
        <dbReference type="EMBL" id="GMS92000.1"/>
    </source>
</evidence>
<feature type="transmembrane region" description="Helical" evidence="1">
    <location>
        <begin position="31"/>
        <end position="49"/>
    </location>
</feature>
<dbReference type="InterPro" id="IPR019421">
    <property type="entry name" value="7TM_GPCR_serpentine_rcpt_Srd"/>
</dbReference>
<dbReference type="Proteomes" id="UP001432027">
    <property type="component" value="Unassembled WGS sequence"/>
</dbReference>
<proteinExistence type="predicted"/>
<reference evidence="2" key="1">
    <citation type="submission" date="2023-10" db="EMBL/GenBank/DDBJ databases">
        <title>Genome assembly of Pristionchus species.</title>
        <authorList>
            <person name="Yoshida K."/>
            <person name="Sommer R.J."/>
        </authorList>
    </citation>
    <scope>NUCLEOTIDE SEQUENCE</scope>
    <source>
        <strain evidence="2">RS0144</strain>
    </source>
</reference>
<feature type="non-terminal residue" evidence="2">
    <location>
        <position position="91"/>
    </location>
</feature>
<dbReference type="AlphaFoldDB" id="A0AAV5T8U4"/>
<evidence type="ECO:0000313" key="3">
    <source>
        <dbReference type="Proteomes" id="UP001432027"/>
    </source>
</evidence>